<evidence type="ECO:0000256" key="6">
    <source>
        <dbReference type="ARBA" id="ARBA00023033"/>
    </source>
</evidence>
<keyword evidence="5" id="KW-0408">Iron</keyword>
<dbReference type="AlphaFoldDB" id="A0AAE1CGF9"/>
<evidence type="ECO:0000313" key="8">
    <source>
        <dbReference type="EMBL" id="KAK3693686.1"/>
    </source>
</evidence>
<dbReference type="InterPro" id="IPR047146">
    <property type="entry name" value="Cyt_P450_E_CYP52_fungi"/>
</dbReference>
<dbReference type="PANTHER" id="PTHR24287:SF17">
    <property type="entry name" value="P450, PUTATIVE (EUROFUNG)-RELATED"/>
    <property type="match status" value="1"/>
</dbReference>
<comment type="cofactor">
    <cofactor evidence="1">
        <name>heme</name>
        <dbReference type="ChEBI" id="CHEBI:30413"/>
    </cofactor>
</comment>
<dbReference type="InterPro" id="IPR036396">
    <property type="entry name" value="Cyt_P450_sf"/>
</dbReference>
<organism evidence="8 9">
    <name type="scientific">Podospora appendiculata</name>
    <dbReference type="NCBI Taxonomy" id="314037"/>
    <lineage>
        <taxon>Eukaryota</taxon>
        <taxon>Fungi</taxon>
        <taxon>Dikarya</taxon>
        <taxon>Ascomycota</taxon>
        <taxon>Pezizomycotina</taxon>
        <taxon>Sordariomycetes</taxon>
        <taxon>Sordariomycetidae</taxon>
        <taxon>Sordariales</taxon>
        <taxon>Podosporaceae</taxon>
        <taxon>Podospora</taxon>
    </lineage>
</organism>
<feature type="region of interest" description="Disordered" evidence="7">
    <location>
        <begin position="13"/>
        <end position="53"/>
    </location>
</feature>
<dbReference type="EMBL" id="JAULSO010000001">
    <property type="protein sequence ID" value="KAK3693686.1"/>
    <property type="molecule type" value="Genomic_DNA"/>
</dbReference>
<feature type="compositionally biased region" description="Acidic residues" evidence="7">
    <location>
        <begin position="37"/>
        <end position="47"/>
    </location>
</feature>
<dbReference type="Proteomes" id="UP001270362">
    <property type="component" value="Unassembled WGS sequence"/>
</dbReference>
<evidence type="ECO:0000256" key="3">
    <source>
        <dbReference type="ARBA" id="ARBA00022723"/>
    </source>
</evidence>
<reference evidence="8" key="1">
    <citation type="journal article" date="2023" name="Mol. Phylogenet. Evol.">
        <title>Genome-scale phylogeny and comparative genomics of the fungal order Sordariales.</title>
        <authorList>
            <person name="Hensen N."/>
            <person name="Bonometti L."/>
            <person name="Westerberg I."/>
            <person name="Brannstrom I.O."/>
            <person name="Guillou S."/>
            <person name="Cros-Aarteil S."/>
            <person name="Calhoun S."/>
            <person name="Haridas S."/>
            <person name="Kuo A."/>
            <person name="Mondo S."/>
            <person name="Pangilinan J."/>
            <person name="Riley R."/>
            <person name="LaButti K."/>
            <person name="Andreopoulos B."/>
            <person name="Lipzen A."/>
            <person name="Chen C."/>
            <person name="Yan M."/>
            <person name="Daum C."/>
            <person name="Ng V."/>
            <person name="Clum A."/>
            <person name="Steindorff A."/>
            <person name="Ohm R.A."/>
            <person name="Martin F."/>
            <person name="Silar P."/>
            <person name="Natvig D.O."/>
            <person name="Lalanne C."/>
            <person name="Gautier V."/>
            <person name="Ament-Velasquez S.L."/>
            <person name="Kruys A."/>
            <person name="Hutchinson M.I."/>
            <person name="Powell A.J."/>
            <person name="Barry K."/>
            <person name="Miller A.N."/>
            <person name="Grigoriev I.V."/>
            <person name="Debuchy R."/>
            <person name="Gladieux P."/>
            <person name="Hiltunen Thoren M."/>
            <person name="Johannesson H."/>
        </authorList>
    </citation>
    <scope>NUCLEOTIDE SEQUENCE</scope>
    <source>
        <strain evidence="8">CBS 314.62</strain>
    </source>
</reference>
<gene>
    <name evidence="8" type="ORF">B0T22DRAFT_436851</name>
</gene>
<dbReference type="InterPro" id="IPR017972">
    <property type="entry name" value="Cyt_P450_CS"/>
</dbReference>
<proteinExistence type="inferred from homology"/>
<reference evidence="8" key="2">
    <citation type="submission" date="2023-06" db="EMBL/GenBank/DDBJ databases">
        <authorList>
            <consortium name="Lawrence Berkeley National Laboratory"/>
            <person name="Haridas S."/>
            <person name="Hensen N."/>
            <person name="Bonometti L."/>
            <person name="Westerberg I."/>
            <person name="Brannstrom I.O."/>
            <person name="Guillou S."/>
            <person name="Cros-Aarteil S."/>
            <person name="Calhoun S."/>
            <person name="Kuo A."/>
            <person name="Mondo S."/>
            <person name="Pangilinan J."/>
            <person name="Riley R."/>
            <person name="Labutti K."/>
            <person name="Andreopoulos B."/>
            <person name="Lipzen A."/>
            <person name="Chen C."/>
            <person name="Yanf M."/>
            <person name="Daum C."/>
            <person name="Ng V."/>
            <person name="Clum A."/>
            <person name="Steindorff A."/>
            <person name="Ohm R."/>
            <person name="Martin F."/>
            <person name="Silar P."/>
            <person name="Natvig D."/>
            <person name="Lalanne C."/>
            <person name="Gautier V."/>
            <person name="Ament-Velasquez S.L."/>
            <person name="Kruys A."/>
            <person name="Hutchinson M.I."/>
            <person name="Powell A.J."/>
            <person name="Barry K."/>
            <person name="Miller A.N."/>
            <person name="Grigoriev I.V."/>
            <person name="Debuchy R."/>
            <person name="Gladieux P."/>
            <person name="Thoren M.H."/>
            <person name="Johannesson H."/>
        </authorList>
    </citation>
    <scope>NUCLEOTIDE SEQUENCE</scope>
    <source>
        <strain evidence="8">CBS 314.62</strain>
    </source>
</reference>
<comment type="similarity">
    <text evidence="2">Belongs to the cytochrome P450 family.</text>
</comment>
<comment type="caution">
    <text evidence="8">The sequence shown here is derived from an EMBL/GenBank/DDBJ whole genome shotgun (WGS) entry which is preliminary data.</text>
</comment>
<sequence>MGRRSGCIDLSSCTRLQPETPSRTSGAFTSCERTSREEEEEEEEEDLLPGSRSTTGPFSALILRYPFRRWWRNTALDKRRNYLPPPRMKSAHPFLRLDTAGPLRSAACGRSRFEELKGLWYLNDCVREGPFCYSFAVSDIPPKTPGRTTFHFASPTQRSTTRGGGPDGKPPIFARRGTDFNLWIGVMQRRKDLSWAYMPFGGGSRVCIGSQLATTSMIYTTFRLARQSLALRSVDEGVWTENLGIAAASVHGNQVRLAVDTFSSSRERTSNLMYFNFDLDWQPGMPLVVQAWILVSLREHQGYPLRDMLLEESQIVAGLPTPRSLIWLWHNAMMVEIMARVGERRRQGPRL</sequence>
<evidence type="ECO:0000256" key="4">
    <source>
        <dbReference type="ARBA" id="ARBA00023002"/>
    </source>
</evidence>
<keyword evidence="6" id="KW-0503">Monooxygenase</keyword>
<dbReference type="PROSITE" id="PS00086">
    <property type="entry name" value="CYTOCHROME_P450"/>
    <property type="match status" value="1"/>
</dbReference>
<accession>A0AAE1CGF9</accession>
<protein>
    <recommendedName>
        <fullName evidence="10">Cytochrome P450</fullName>
    </recommendedName>
</protein>
<evidence type="ECO:0000256" key="1">
    <source>
        <dbReference type="ARBA" id="ARBA00001971"/>
    </source>
</evidence>
<keyword evidence="4" id="KW-0560">Oxidoreductase</keyword>
<keyword evidence="3" id="KW-0479">Metal-binding</keyword>
<evidence type="ECO:0000256" key="7">
    <source>
        <dbReference type="SAM" id="MobiDB-lite"/>
    </source>
</evidence>
<name>A0AAE1CGF9_9PEZI</name>
<evidence type="ECO:0008006" key="10">
    <source>
        <dbReference type="Google" id="ProtNLM"/>
    </source>
</evidence>
<evidence type="ECO:0000256" key="2">
    <source>
        <dbReference type="ARBA" id="ARBA00010617"/>
    </source>
</evidence>
<dbReference type="GO" id="GO:0004497">
    <property type="term" value="F:monooxygenase activity"/>
    <property type="evidence" value="ECO:0007669"/>
    <property type="project" value="UniProtKB-KW"/>
</dbReference>
<evidence type="ECO:0000313" key="9">
    <source>
        <dbReference type="Proteomes" id="UP001270362"/>
    </source>
</evidence>
<dbReference type="SUPFAM" id="SSF48264">
    <property type="entry name" value="Cytochrome P450"/>
    <property type="match status" value="1"/>
</dbReference>
<evidence type="ECO:0000256" key="5">
    <source>
        <dbReference type="ARBA" id="ARBA00023004"/>
    </source>
</evidence>
<keyword evidence="9" id="KW-1185">Reference proteome</keyword>
<dbReference type="PANTHER" id="PTHR24287">
    <property type="entry name" value="P450, PUTATIVE (EUROFUNG)-RELATED"/>
    <property type="match status" value="1"/>
</dbReference>
<feature type="compositionally biased region" description="Polar residues" evidence="7">
    <location>
        <begin position="13"/>
        <end position="32"/>
    </location>
</feature>
<dbReference type="Gene3D" id="1.10.630.10">
    <property type="entry name" value="Cytochrome P450"/>
    <property type="match status" value="1"/>
</dbReference>
<dbReference type="GO" id="GO:0016705">
    <property type="term" value="F:oxidoreductase activity, acting on paired donors, with incorporation or reduction of molecular oxygen"/>
    <property type="evidence" value="ECO:0007669"/>
    <property type="project" value="InterPro"/>
</dbReference>
<dbReference type="GO" id="GO:0020037">
    <property type="term" value="F:heme binding"/>
    <property type="evidence" value="ECO:0007669"/>
    <property type="project" value="InterPro"/>
</dbReference>
<feature type="region of interest" description="Disordered" evidence="7">
    <location>
        <begin position="146"/>
        <end position="171"/>
    </location>
</feature>
<dbReference type="GO" id="GO:0005506">
    <property type="term" value="F:iron ion binding"/>
    <property type="evidence" value="ECO:0007669"/>
    <property type="project" value="InterPro"/>
</dbReference>